<evidence type="ECO:0000259" key="1">
    <source>
        <dbReference type="Pfam" id="PF09414"/>
    </source>
</evidence>
<evidence type="ECO:0000313" key="3">
    <source>
        <dbReference type="Proteomes" id="UP000682802"/>
    </source>
</evidence>
<dbReference type="GO" id="GO:0016874">
    <property type="term" value="F:ligase activity"/>
    <property type="evidence" value="ECO:0007669"/>
    <property type="project" value="UniProtKB-KW"/>
</dbReference>
<feature type="domain" description="RNA ligase" evidence="1">
    <location>
        <begin position="39"/>
        <end position="228"/>
    </location>
</feature>
<sequence>MTFSKKYNRSLHAHCSKGTTSDDRFMPKGYIHSFATLDKLVLTEKLDGQNNCLSENGVFARSHAAPSQLPWDKPLIDRWQLIKKHLKGLEIFGENMYGIHSIGYKKLTSFFYVFGIREGKQWLSWEDVKFYAALLDFPTVPEIKLTKPLSDFLLKNQNEEESLQLWLSDQLGCTWEEYVTTSGQLGGYEVETDKPCSEGFVIRNADSFLTNSGLVNVNQNEFSDLFKVVRENHVKTDQHWVKNWQPTQLNNYQKYQWHAYEYYK</sequence>
<dbReference type="SUPFAM" id="SSF56091">
    <property type="entry name" value="DNA ligase/mRNA capping enzyme, catalytic domain"/>
    <property type="match status" value="1"/>
</dbReference>
<dbReference type="Gene3D" id="3.30.470.30">
    <property type="entry name" value="DNA ligase/mRNA capping enzyme"/>
    <property type="match status" value="1"/>
</dbReference>
<dbReference type="InterPro" id="IPR021122">
    <property type="entry name" value="RNA_ligase_dom_REL/Rnl2"/>
</dbReference>
<dbReference type="PANTHER" id="PTHR43883">
    <property type="entry name" value="SLR0207 PROTEIN"/>
    <property type="match status" value="1"/>
</dbReference>
<dbReference type="PANTHER" id="PTHR43883:SF1">
    <property type="entry name" value="GLUCONOKINASE"/>
    <property type="match status" value="1"/>
</dbReference>
<dbReference type="Pfam" id="PF09414">
    <property type="entry name" value="RNA_ligase"/>
    <property type="match status" value="1"/>
</dbReference>
<dbReference type="RefSeq" id="WP_144074013.1">
    <property type="nucleotide sequence ID" value="NZ_CP076128.1"/>
</dbReference>
<protein>
    <submittedName>
        <fullName evidence="2">RNA ligase family protein</fullName>
    </submittedName>
</protein>
<dbReference type="Proteomes" id="UP000682802">
    <property type="component" value="Chromosome 1"/>
</dbReference>
<name>A0ABX8GT55_9BACT</name>
<keyword evidence="2" id="KW-0436">Ligase</keyword>
<dbReference type="EMBL" id="CP076128">
    <property type="protein sequence ID" value="QWG06604.1"/>
    <property type="molecule type" value="Genomic_DNA"/>
</dbReference>
<gene>
    <name evidence="2" type="ORF">KM029_14935</name>
</gene>
<evidence type="ECO:0000313" key="2">
    <source>
        <dbReference type="EMBL" id="QWG06604.1"/>
    </source>
</evidence>
<dbReference type="InterPro" id="IPR052732">
    <property type="entry name" value="Cell-binding_unc_protein"/>
</dbReference>
<proteinExistence type="predicted"/>
<accession>A0ABX8GT55</accession>
<organism evidence="2 3">
    <name type="scientific">Flammeovirga kamogawensis</name>
    <dbReference type="NCBI Taxonomy" id="373891"/>
    <lineage>
        <taxon>Bacteria</taxon>
        <taxon>Pseudomonadati</taxon>
        <taxon>Bacteroidota</taxon>
        <taxon>Cytophagia</taxon>
        <taxon>Cytophagales</taxon>
        <taxon>Flammeovirgaceae</taxon>
        <taxon>Flammeovirga</taxon>
    </lineage>
</organism>
<keyword evidence="3" id="KW-1185">Reference proteome</keyword>
<reference evidence="2 3" key="1">
    <citation type="submission" date="2021-05" db="EMBL/GenBank/DDBJ databases">
        <title>Comparative genomic studies on the polysaccharide-degrading batcterial strains of the Flammeovirga genus.</title>
        <authorList>
            <person name="Zewei F."/>
            <person name="Zheng Z."/>
            <person name="Yu L."/>
            <person name="Ruyue G."/>
            <person name="Yanhong M."/>
            <person name="Yuanyuan C."/>
            <person name="Jingyan G."/>
            <person name="Wenjun H."/>
        </authorList>
    </citation>
    <scope>NUCLEOTIDE SEQUENCE [LARGE SCALE GENOMIC DNA]</scope>
    <source>
        <strain evidence="2 3">YS10</strain>
    </source>
</reference>